<organism evidence="5">
    <name type="scientific">uncultured marine proteobacterium ANT32C12</name>
    <dbReference type="NCBI Taxonomy" id="248048"/>
    <lineage>
        <taxon>Bacteria</taxon>
        <taxon>Pseudomonadati</taxon>
        <taxon>Pseudomonadota</taxon>
        <taxon>environmental samples</taxon>
    </lineage>
</organism>
<dbReference type="PANTHER" id="PTHR10434">
    <property type="entry name" value="1-ACYL-SN-GLYCEROL-3-PHOSPHATE ACYLTRANSFERASE"/>
    <property type="match status" value="1"/>
</dbReference>
<reference evidence="5" key="1">
    <citation type="journal article" date="2003" name="Proc. Natl. Acad. Sci. U.S.A.">
        <title>Proteorhodopsin genes are distributed among divergent marine bacterial taxa.</title>
        <authorList>
            <person name="De La Torre J.R."/>
            <person name="Christianson L.M."/>
            <person name="Beja O."/>
            <person name="Suzuki M.T."/>
            <person name="Karl D.M."/>
            <person name="Heidelberg J."/>
            <person name="DeLong E.F."/>
        </authorList>
    </citation>
    <scope>NUCLEOTIDE SEQUENCE</scope>
</reference>
<protein>
    <submittedName>
        <fullName evidence="5">Predicted 1-acyl-sn-glycerol-3-phosphate acyltransferase</fullName>
    </submittedName>
</protein>
<dbReference type="Pfam" id="PF01553">
    <property type="entry name" value="Acyltransferase"/>
    <property type="match status" value="1"/>
</dbReference>
<proteinExistence type="predicted"/>
<dbReference type="PANTHER" id="PTHR10434:SF9">
    <property type="entry name" value="PHOSPHOLIPID_GLYCEROL ACYLTRANSFERASE DOMAIN-CONTAINING PROTEIN"/>
    <property type="match status" value="1"/>
</dbReference>
<keyword evidence="3 5" id="KW-0012">Acyltransferase</keyword>
<dbReference type="InterPro" id="IPR002123">
    <property type="entry name" value="Plipid/glycerol_acylTrfase"/>
</dbReference>
<evidence type="ECO:0000313" key="5">
    <source>
        <dbReference type="EMBL" id="AAR05231.1"/>
    </source>
</evidence>
<keyword evidence="2 5" id="KW-0808">Transferase</keyword>
<gene>
    <name evidence="5" type="ORF">ANT32C12.17</name>
</gene>
<accession>Q6UD09</accession>
<dbReference type="GO" id="GO:0003841">
    <property type="term" value="F:1-acylglycerol-3-phosphate O-acyltransferase activity"/>
    <property type="evidence" value="ECO:0007669"/>
    <property type="project" value="TreeGrafter"/>
</dbReference>
<evidence type="ECO:0000256" key="3">
    <source>
        <dbReference type="ARBA" id="ARBA00023315"/>
    </source>
</evidence>
<dbReference type="EMBL" id="AY372453">
    <property type="protein sequence ID" value="AAR05231.1"/>
    <property type="molecule type" value="Genomic_DNA"/>
</dbReference>
<dbReference type="SMART" id="SM00563">
    <property type="entry name" value="PlsC"/>
    <property type="match status" value="1"/>
</dbReference>
<evidence type="ECO:0000256" key="1">
    <source>
        <dbReference type="ARBA" id="ARBA00005189"/>
    </source>
</evidence>
<comment type="pathway">
    <text evidence="1">Lipid metabolism.</text>
</comment>
<evidence type="ECO:0000256" key="2">
    <source>
        <dbReference type="ARBA" id="ARBA00022679"/>
    </source>
</evidence>
<dbReference type="GO" id="GO:0006654">
    <property type="term" value="P:phosphatidic acid biosynthetic process"/>
    <property type="evidence" value="ECO:0007669"/>
    <property type="project" value="TreeGrafter"/>
</dbReference>
<name>Q6UD09_9PROT</name>
<dbReference type="SUPFAM" id="SSF69593">
    <property type="entry name" value="Glycerol-3-phosphate (1)-acyltransferase"/>
    <property type="match status" value="1"/>
</dbReference>
<evidence type="ECO:0000259" key="4">
    <source>
        <dbReference type="SMART" id="SM00563"/>
    </source>
</evidence>
<feature type="domain" description="Phospholipid/glycerol acyltransferase" evidence="4">
    <location>
        <begin position="55"/>
        <end position="169"/>
    </location>
</feature>
<reference evidence="5" key="2">
    <citation type="submission" date="2003-08" db="EMBL/GenBank/DDBJ databases">
        <authorList>
            <person name="de la Torre J.R."/>
            <person name="Christianson L.M."/>
            <person name="Beja O."/>
            <person name="Suzuki M.T."/>
            <person name="Karl D.M."/>
            <person name="Heidelberg J.F."/>
            <person name="DeLong E.F."/>
        </authorList>
    </citation>
    <scope>NUCLEOTIDE SEQUENCE</scope>
</reference>
<sequence>MSKKISKIASRTQVPFKYRAYRPKIVQWIARAFLGAFRWKVEGTIPSVEGSKNLIVIAGPHTSNWDGVFAFAVILGIDAKISFFGKHSLFKQPILGRFLSYMGGIPVDKTKPGSGLTEVAIKNMSKLNGSLIAMSPEGTRAKTEKLRTGFLRIAKAVEGKVFLASFDFANKRIFLDTFFDPSGDNDLDLSYVREYFSQFEAKHPENY</sequence>
<dbReference type="AlphaFoldDB" id="Q6UD09"/>